<dbReference type="GO" id="GO:0006508">
    <property type="term" value="P:proteolysis"/>
    <property type="evidence" value="ECO:0007669"/>
    <property type="project" value="UniProtKB-KW"/>
</dbReference>
<sequence length="403" mass="41038">MKGLFSLAALVAAAFAAPITKDAPKKYIVTFKDGIDVAAHTNWVAQTFESNLARRGLSKRDFAGIEKVYRVVPGYFGTFDEATLDAIKANPDVVDVEEDGVMTIQIEESTLEKKALTTQSGAPYGLYTISHKAGANAGTTGSYIYDSTAGSDTYAYIVDTGINTGHTQFGGRATFGYSAISGATTDDNGHGTHCAGTVGSAAYGVAKNTNLIAVKVLDSSGSGSYSGIIDGIDWVISDVTNKGRKNRSVISMSLGGSYSAAVNNAVGSAYSNGIVVAVAAGNSNTDASNTSPASAANAITVGAIQNGNSRASYSNYGPVLDIFAVGTNVLSTWIGSNTATNTISGTSMATPHIAGLSVYLISLEGLASPAAVANRIIALSGKDLVGNAGSGSPNRLAYNGNGA</sequence>
<keyword evidence="4 6" id="KW-0378">Hydrolase</keyword>
<dbReference type="InterPro" id="IPR023828">
    <property type="entry name" value="Peptidase_S8_Ser-AS"/>
</dbReference>
<dbReference type="InterPro" id="IPR010259">
    <property type="entry name" value="S8pro/Inhibitor_I9"/>
</dbReference>
<accession>A0A6A6VVV9</accession>
<dbReference type="PANTHER" id="PTHR43806:SF58">
    <property type="entry name" value="ALKALINE PROTEASE 1-RELATED"/>
    <property type="match status" value="1"/>
</dbReference>
<dbReference type="SUPFAM" id="SSF52743">
    <property type="entry name" value="Subtilisin-like"/>
    <property type="match status" value="1"/>
</dbReference>
<feature type="active site" description="Charge relay system" evidence="6">
    <location>
        <position position="190"/>
    </location>
</feature>
<dbReference type="PRINTS" id="PR00723">
    <property type="entry name" value="SUBTILISIN"/>
</dbReference>
<feature type="chain" id="PRO_5025475964" evidence="8">
    <location>
        <begin position="17"/>
        <end position="403"/>
    </location>
</feature>
<dbReference type="Gene3D" id="3.30.70.80">
    <property type="entry name" value="Peptidase S8 propeptide/proteinase inhibitor I9"/>
    <property type="match status" value="1"/>
</dbReference>
<evidence type="ECO:0000256" key="2">
    <source>
        <dbReference type="ARBA" id="ARBA00022670"/>
    </source>
</evidence>
<dbReference type="PROSITE" id="PS00136">
    <property type="entry name" value="SUBTILASE_ASP"/>
    <property type="match status" value="1"/>
</dbReference>
<evidence type="ECO:0000256" key="6">
    <source>
        <dbReference type="PROSITE-ProRule" id="PRU01240"/>
    </source>
</evidence>
<dbReference type="InterPro" id="IPR050131">
    <property type="entry name" value="Peptidase_S8_subtilisin-like"/>
</dbReference>
<dbReference type="SUPFAM" id="SSF54897">
    <property type="entry name" value="Protease propeptides/inhibitors"/>
    <property type="match status" value="1"/>
</dbReference>
<feature type="signal peptide" evidence="8">
    <location>
        <begin position="1"/>
        <end position="16"/>
    </location>
</feature>
<dbReference type="Pfam" id="PF00082">
    <property type="entry name" value="Peptidase_S8"/>
    <property type="match status" value="1"/>
</dbReference>
<gene>
    <name evidence="11" type="ORF">EJ05DRAFT_162043</name>
</gene>
<dbReference type="CDD" id="cd04077">
    <property type="entry name" value="Peptidases_S8_PCSK9_ProteinaseK_like"/>
    <property type="match status" value="1"/>
</dbReference>
<evidence type="ECO:0000256" key="4">
    <source>
        <dbReference type="ARBA" id="ARBA00022801"/>
    </source>
</evidence>
<comment type="similarity">
    <text evidence="1 6 7">Belongs to the peptidase S8 family.</text>
</comment>
<dbReference type="RefSeq" id="XP_033596450.1">
    <property type="nucleotide sequence ID" value="XM_033739420.1"/>
</dbReference>
<evidence type="ECO:0000313" key="11">
    <source>
        <dbReference type="EMBL" id="KAF2753999.1"/>
    </source>
</evidence>
<dbReference type="OrthoDB" id="206201at2759"/>
<dbReference type="InterPro" id="IPR036852">
    <property type="entry name" value="Peptidase_S8/S53_dom_sf"/>
</dbReference>
<feature type="active site" description="Charge relay system" evidence="6">
    <location>
        <position position="159"/>
    </location>
</feature>
<dbReference type="InterPro" id="IPR015500">
    <property type="entry name" value="Peptidase_S8_subtilisin-rel"/>
</dbReference>
<keyword evidence="2 6" id="KW-0645">Protease</keyword>
<dbReference type="FunFam" id="3.40.50.200:FF:000007">
    <property type="entry name" value="Subtilisin-like serine protease"/>
    <property type="match status" value="1"/>
</dbReference>
<organism evidence="11 12">
    <name type="scientific">Pseudovirgaria hyperparasitica</name>
    <dbReference type="NCBI Taxonomy" id="470096"/>
    <lineage>
        <taxon>Eukaryota</taxon>
        <taxon>Fungi</taxon>
        <taxon>Dikarya</taxon>
        <taxon>Ascomycota</taxon>
        <taxon>Pezizomycotina</taxon>
        <taxon>Dothideomycetes</taxon>
        <taxon>Dothideomycetes incertae sedis</taxon>
        <taxon>Acrospermales</taxon>
        <taxon>Acrospermaceae</taxon>
        <taxon>Pseudovirgaria</taxon>
    </lineage>
</organism>
<dbReference type="Gene3D" id="3.40.50.200">
    <property type="entry name" value="Peptidase S8/S53 domain"/>
    <property type="match status" value="1"/>
</dbReference>
<evidence type="ECO:0000256" key="3">
    <source>
        <dbReference type="ARBA" id="ARBA00022729"/>
    </source>
</evidence>
<protein>
    <submittedName>
        <fullName evidence="11">Subtilisin-like protein</fullName>
    </submittedName>
</protein>
<dbReference type="InterPro" id="IPR023827">
    <property type="entry name" value="Peptidase_S8_Asp-AS"/>
</dbReference>
<evidence type="ECO:0000256" key="8">
    <source>
        <dbReference type="SAM" id="SignalP"/>
    </source>
</evidence>
<evidence type="ECO:0000256" key="7">
    <source>
        <dbReference type="RuleBase" id="RU003355"/>
    </source>
</evidence>
<reference evidence="11" key="1">
    <citation type="journal article" date="2020" name="Stud. Mycol.">
        <title>101 Dothideomycetes genomes: a test case for predicting lifestyles and emergence of pathogens.</title>
        <authorList>
            <person name="Haridas S."/>
            <person name="Albert R."/>
            <person name="Binder M."/>
            <person name="Bloem J."/>
            <person name="Labutti K."/>
            <person name="Salamov A."/>
            <person name="Andreopoulos B."/>
            <person name="Baker S."/>
            <person name="Barry K."/>
            <person name="Bills G."/>
            <person name="Bluhm B."/>
            <person name="Cannon C."/>
            <person name="Castanera R."/>
            <person name="Culley D."/>
            <person name="Daum C."/>
            <person name="Ezra D."/>
            <person name="Gonzalez J."/>
            <person name="Henrissat B."/>
            <person name="Kuo A."/>
            <person name="Liang C."/>
            <person name="Lipzen A."/>
            <person name="Lutzoni F."/>
            <person name="Magnuson J."/>
            <person name="Mondo S."/>
            <person name="Nolan M."/>
            <person name="Ohm R."/>
            <person name="Pangilinan J."/>
            <person name="Park H.-J."/>
            <person name="Ramirez L."/>
            <person name="Alfaro M."/>
            <person name="Sun H."/>
            <person name="Tritt A."/>
            <person name="Yoshinaga Y."/>
            <person name="Zwiers L.-H."/>
            <person name="Turgeon B."/>
            <person name="Goodwin S."/>
            <person name="Spatafora J."/>
            <person name="Crous P."/>
            <person name="Grigoriev I."/>
        </authorList>
    </citation>
    <scope>NUCLEOTIDE SEQUENCE</scope>
    <source>
        <strain evidence="11">CBS 121739</strain>
    </source>
</reference>
<dbReference type="PANTHER" id="PTHR43806">
    <property type="entry name" value="PEPTIDASE S8"/>
    <property type="match status" value="1"/>
</dbReference>
<dbReference type="EMBL" id="ML996582">
    <property type="protein sequence ID" value="KAF2753999.1"/>
    <property type="molecule type" value="Genomic_DNA"/>
</dbReference>
<name>A0A6A6VVV9_9PEZI</name>
<evidence type="ECO:0000256" key="5">
    <source>
        <dbReference type="ARBA" id="ARBA00022825"/>
    </source>
</evidence>
<feature type="domain" description="Peptidase S8/S53" evidence="9">
    <location>
        <begin position="157"/>
        <end position="377"/>
    </location>
</feature>
<dbReference type="PROSITE" id="PS00138">
    <property type="entry name" value="SUBTILASE_SER"/>
    <property type="match status" value="1"/>
</dbReference>
<dbReference type="GO" id="GO:0004252">
    <property type="term" value="F:serine-type endopeptidase activity"/>
    <property type="evidence" value="ECO:0007669"/>
    <property type="project" value="UniProtKB-UniRule"/>
</dbReference>
<evidence type="ECO:0000313" key="12">
    <source>
        <dbReference type="Proteomes" id="UP000799437"/>
    </source>
</evidence>
<dbReference type="GeneID" id="54480474"/>
<dbReference type="InterPro" id="IPR037045">
    <property type="entry name" value="S8pro/Inhibitor_I9_sf"/>
</dbReference>
<dbReference type="PROSITE" id="PS00137">
    <property type="entry name" value="SUBTILASE_HIS"/>
    <property type="match status" value="1"/>
</dbReference>
<dbReference type="Pfam" id="PF05922">
    <property type="entry name" value="Inhibitor_I9"/>
    <property type="match status" value="1"/>
</dbReference>
<dbReference type="InterPro" id="IPR022398">
    <property type="entry name" value="Peptidase_S8_His-AS"/>
</dbReference>
<feature type="active site" description="Charge relay system" evidence="6">
    <location>
        <position position="347"/>
    </location>
</feature>
<dbReference type="GO" id="GO:0005576">
    <property type="term" value="C:extracellular region"/>
    <property type="evidence" value="ECO:0007669"/>
    <property type="project" value="UniProtKB-ARBA"/>
</dbReference>
<proteinExistence type="inferred from homology"/>
<dbReference type="AlphaFoldDB" id="A0A6A6VVV9"/>
<dbReference type="InterPro" id="IPR034193">
    <property type="entry name" value="PCSK9_ProteinaseK-like"/>
</dbReference>
<dbReference type="PROSITE" id="PS51892">
    <property type="entry name" value="SUBTILASE"/>
    <property type="match status" value="1"/>
</dbReference>
<evidence type="ECO:0000259" key="10">
    <source>
        <dbReference type="Pfam" id="PF05922"/>
    </source>
</evidence>
<feature type="domain" description="Inhibitor I9" evidence="10">
    <location>
        <begin position="26"/>
        <end position="104"/>
    </location>
</feature>
<evidence type="ECO:0000259" key="9">
    <source>
        <dbReference type="Pfam" id="PF00082"/>
    </source>
</evidence>
<keyword evidence="12" id="KW-1185">Reference proteome</keyword>
<keyword evidence="3 8" id="KW-0732">Signal</keyword>
<dbReference type="InterPro" id="IPR000209">
    <property type="entry name" value="Peptidase_S8/S53_dom"/>
</dbReference>
<dbReference type="Proteomes" id="UP000799437">
    <property type="component" value="Unassembled WGS sequence"/>
</dbReference>
<keyword evidence="5 6" id="KW-0720">Serine protease</keyword>
<evidence type="ECO:0000256" key="1">
    <source>
        <dbReference type="ARBA" id="ARBA00011073"/>
    </source>
</evidence>